<reference evidence="1" key="1">
    <citation type="journal article" date="2020" name="Nature">
        <title>Giant virus diversity and host interactions through global metagenomics.</title>
        <authorList>
            <person name="Schulz F."/>
            <person name="Roux S."/>
            <person name="Paez-Espino D."/>
            <person name="Jungbluth S."/>
            <person name="Walsh D.A."/>
            <person name="Denef V.J."/>
            <person name="McMahon K.D."/>
            <person name="Konstantinidis K.T."/>
            <person name="Eloe-Fadrosh E.A."/>
            <person name="Kyrpides N.C."/>
            <person name="Woyke T."/>
        </authorList>
    </citation>
    <scope>NUCLEOTIDE SEQUENCE</scope>
    <source>
        <strain evidence="1">GVMAG-S-1016713-123</strain>
    </source>
</reference>
<dbReference type="EMBL" id="MN740567">
    <property type="protein sequence ID" value="QHU34150.1"/>
    <property type="molecule type" value="Genomic_DNA"/>
</dbReference>
<accession>A0A6C0LUU1</accession>
<name>A0A6C0LUU1_9ZZZZ</name>
<dbReference type="AlphaFoldDB" id="A0A6C0LUU1"/>
<sequence length="95" mass="11008">MDKDEKTKVTNTDLLANRNKYSIDILEQNIVENHLDAKILLATQTLTPEFCVKYILDLDIEGGGEESYIFDVCYILEFQKHITETELINLINWDA</sequence>
<proteinExistence type="predicted"/>
<evidence type="ECO:0000313" key="1">
    <source>
        <dbReference type="EMBL" id="QHU34150.1"/>
    </source>
</evidence>
<protein>
    <submittedName>
        <fullName evidence="1">Uncharacterized protein</fullName>
    </submittedName>
</protein>
<organism evidence="1">
    <name type="scientific">viral metagenome</name>
    <dbReference type="NCBI Taxonomy" id="1070528"/>
    <lineage>
        <taxon>unclassified sequences</taxon>
        <taxon>metagenomes</taxon>
        <taxon>organismal metagenomes</taxon>
    </lineage>
</organism>